<organism evidence="3 4">
    <name type="scientific">Streptomyces narbonensis</name>
    <dbReference type="NCBI Taxonomy" id="67333"/>
    <lineage>
        <taxon>Bacteria</taxon>
        <taxon>Bacillati</taxon>
        <taxon>Actinomycetota</taxon>
        <taxon>Actinomycetes</taxon>
        <taxon>Kitasatosporales</taxon>
        <taxon>Streptomycetaceae</taxon>
        <taxon>Streptomyces</taxon>
    </lineage>
</organism>
<dbReference type="InterPro" id="IPR006016">
    <property type="entry name" value="UspA"/>
</dbReference>
<dbReference type="Gene3D" id="3.40.50.620">
    <property type="entry name" value="HUPs"/>
    <property type="match status" value="1"/>
</dbReference>
<evidence type="ECO:0000313" key="3">
    <source>
        <dbReference type="EMBL" id="MEU7069753.1"/>
    </source>
</evidence>
<dbReference type="RefSeq" id="WP_358470648.1">
    <property type="nucleotide sequence ID" value="NZ_JBEZAE010000003.1"/>
</dbReference>
<dbReference type="SUPFAM" id="SSF52402">
    <property type="entry name" value="Adenine nucleotide alpha hydrolases-like"/>
    <property type="match status" value="1"/>
</dbReference>
<dbReference type="Proteomes" id="UP001551329">
    <property type="component" value="Unassembled WGS sequence"/>
</dbReference>
<feature type="region of interest" description="Disordered" evidence="1">
    <location>
        <begin position="181"/>
        <end position="206"/>
    </location>
</feature>
<evidence type="ECO:0000313" key="4">
    <source>
        <dbReference type="Proteomes" id="UP001551329"/>
    </source>
</evidence>
<keyword evidence="4" id="KW-1185">Reference proteome</keyword>
<dbReference type="InterPro" id="IPR014729">
    <property type="entry name" value="Rossmann-like_a/b/a_fold"/>
</dbReference>
<reference evidence="3 4" key="1">
    <citation type="submission" date="2024-06" db="EMBL/GenBank/DDBJ databases">
        <title>The Natural Products Discovery Center: Release of the First 8490 Sequenced Strains for Exploring Actinobacteria Biosynthetic Diversity.</title>
        <authorList>
            <person name="Kalkreuter E."/>
            <person name="Kautsar S.A."/>
            <person name="Yang D."/>
            <person name="Bader C.D."/>
            <person name="Teijaro C.N."/>
            <person name="Fluegel L."/>
            <person name="Davis C.M."/>
            <person name="Simpson J.R."/>
            <person name="Lauterbach L."/>
            <person name="Steele A.D."/>
            <person name="Gui C."/>
            <person name="Meng S."/>
            <person name="Li G."/>
            <person name="Viehrig K."/>
            <person name="Ye F."/>
            <person name="Su P."/>
            <person name="Kiefer A.F."/>
            <person name="Nichols A."/>
            <person name="Cepeda A.J."/>
            <person name="Yan W."/>
            <person name="Fan B."/>
            <person name="Jiang Y."/>
            <person name="Adhikari A."/>
            <person name="Zheng C.-J."/>
            <person name="Schuster L."/>
            <person name="Cowan T.M."/>
            <person name="Smanski M.J."/>
            <person name="Chevrette M.G."/>
            <person name="De Carvalho L.P.S."/>
            <person name="Shen B."/>
        </authorList>
    </citation>
    <scope>NUCLEOTIDE SEQUENCE [LARGE SCALE GENOMIC DNA]</scope>
    <source>
        <strain evidence="3 4">NPDC045974</strain>
    </source>
</reference>
<dbReference type="Pfam" id="PF00582">
    <property type="entry name" value="Usp"/>
    <property type="match status" value="1"/>
</dbReference>
<gene>
    <name evidence="3" type="ORF">AB0A88_06320</name>
</gene>
<protein>
    <submittedName>
        <fullName evidence="3">Universal stress protein</fullName>
    </submittedName>
</protein>
<evidence type="ECO:0000256" key="1">
    <source>
        <dbReference type="SAM" id="MobiDB-lite"/>
    </source>
</evidence>
<proteinExistence type="predicted"/>
<feature type="domain" description="UspA" evidence="2">
    <location>
        <begin position="24"/>
        <end position="165"/>
    </location>
</feature>
<comment type="caution">
    <text evidence="3">The sequence shown here is derived from an EMBL/GenBank/DDBJ whole genome shotgun (WGS) entry which is preliminary data.</text>
</comment>
<sequence length="206" mass="21783">MSDRDTPWLGPGGVSHHDAGGAVRRVVVGVSGSLASLAALRYATALARRESVPLLAVLAWGPPEGEGLYARRPDGEWARLWCAEARDRLNGAFAEALGAAPADLAVERRIVRDAPAAALRAAADRHGDLLVIGAARRRGRLARLRRRRVLCAVQHHADCPVLTVPGPVLRPGEARVLRRNPRLSPLLAATPTRPSRIATGGSAQGG</sequence>
<accession>A0ABV3C6F8</accession>
<name>A0ABV3C6F8_9ACTN</name>
<dbReference type="EMBL" id="JBEZAE010000003">
    <property type="protein sequence ID" value="MEU7069753.1"/>
    <property type="molecule type" value="Genomic_DNA"/>
</dbReference>
<evidence type="ECO:0000259" key="2">
    <source>
        <dbReference type="Pfam" id="PF00582"/>
    </source>
</evidence>